<evidence type="ECO:0000256" key="1">
    <source>
        <dbReference type="ARBA" id="ARBA00022448"/>
    </source>
</evidence>
<dbReference type="GO" id="GO:0005524">
    <property type="term" value="F:ATP binding"/>
    <property type="evidence" value="ECO:0007669"/>
    <property type="project" value="UniProtKB-KW"/>
</dbReference>
<sequence>MLELNDVAVARGGITVLEGVSFHLAAGNALILRGENGIGKTTLLRAIAGLQPTVNGTIQAPEESIAFASHADGIKAQLTVRENLEFWAEVYGNASSDVDAAIQAMNLMELTDRPAAQMSAGQKRRLGLGRLLVTARLIWVLDEPTVSLDRASVALFSDVVRAHLAGGGAALIATHIDLGIEAETLDLTPFKAKADVTADTFDGDYW</sequence>
<dbReference type="PANTHER" id="PTHR43499">
    <property type="entry name" value="ABC TRANSPORTER I FAMILY MEMBER 1"/>
    <property type="match status" value="1"/>
</dbReference>
<keyword evidence="4 8" id="KW-0067">ATP-binding</keyword>
<keyword evidence="1" id="KW-0813">Transport</keyword>
<dbReference type="EC" id="3.6.3.41" evidence="8"/>
<dbReference type="InterPro" id="IPR005895">
    <property type="entry name" value="ABC_transptr_haem_export_CcmA"/>
</dbReference>
<dbReference type="GO" id="GO:0016887">
    <property type="term" value="F:ATP hydrolysis activity"/>
    <property type="evidence" value="ECO:0007669"/>
    <property type="project" value="InterPro"/>
</dbReference>
<keyword evidence="9" id="KW-1185">Reference proteome</keyword>
<feature type="domain" description="ABC transporter" evidence="7">
    <location>
        <begin position="2"/>
        <end position="206"/>
    </location>
</feature>
<evidence type="ECO:0000259" key="7">
    <source>
        <dbReference type="PROSITE" id="PS50893"/>
    </source>
</evidence>
<dbReference type="NCBIfam" id="TIGR01189">
    <property type="entry name" value="ccmA"/>
    <property type="match status" value="1"/>
</dbReference>
<evidence type="ECO:0000313" key="9">
    <source>
        <dbReference type="Proteomes" id="UP000048949"/>
    </source>
</evidence>
<dbReference type="InterPro" id="IPR003439">
    <property type="entry name" value="ABC_transporter-like_ATP-bd"/>
</dbReference>
<dbReference type="InterPro" id="IPR003593">
    <property type="entry name" value="AAA+_ATPase"/>
</dbReference>
<dbReference type="GO" id="GO:0022857">
    <property type="term" value="F:transmembrane transporter activity"/>
    <property type="evidence" value="ECO:0007669"/>
    <property type="project" value="InterPro"/>
</dbReference>
<dbReference type="GO" id="GO:0017004">
    <property type="term" value="P:cytochrome complex assembly"/>
    <property type="evidence" value="ECO:0007669"/>
    <property type="project" value="UniProtKB-KW"/>
</dbReference>
<dbReference type="Proteomes" id="UP000048949">
    <property type="component" value="Unassembled WGS sequence"/>
</dbReference>
<dbReference type="SUPFAM" id="SSF52540">
    <property type="entry name" value="P-loop containing nucleoside triphosphate hydrolases"/>
    <property type="match status" value="1"/>
</dbReference>
<dbReference type="STRING" id="282199.GCA_001049735_00171"/>
<keyword evidence="6" id="KW-0472">Membrane</keyword>
<keyword evidence="8" id="KW-0378">Hydrolase</keyword>
<dbReference type="InterPro" id="IPR017871">
    <property type="entry name" value="ABC_transporter-like_CS"/>
</dbReference>
<evidence type="ECO:0000256" key="2">
    <source>
        <dbReference type="ARBA" id="ARBA00022741"/>
    </source>
</evidence>
<keyword evidence="5" id="KW-1278">Translocase</keyword>
<dbReference type="PROSITE" id="PS00211">
    <property type="entry name" value="ABC_TRANSPORTER_1"/>
    <property type="match status" value="1"/>
</dbReference>
<reference evidence="8 9" key="1">
    <citation type="submission" date="2015-04" db="EMBL/GenBank/DDBJ databases">
        <authorList>
            <person name="Syromyatnikov M.Y."/>
            <person name="Popov V.N."/>
        </authorList>
    </citation>
    <scope>NUCLEOTIDE SEQUENCE [LARGE SCALE GENOMIC DNA]</scope>
    <source>
        <strain evidence="8 9">CECT 5292</strain>
    </source>
</reference>
<evidence type="ECO:0000256" key="4">
    <source>
        <dbReference type="ARBA" id="ARBA00022840"/>
    </source>
</evidence>
<evidence type="ECO:0000256" key="5">
    <source>
        <dbReference type="ARBA" id="ARBA00022967"/>
    </source>
</evidence>
<dbReference type="Gene3D" id="3.40.50.300">
    <property type="entry name" value="P-loop containing nucleotide triphosphate hydrolases"/>
    <property type="match status" value="1"/>
</dbReference>
<protein>
    <submittedName>
        <fullName evidence="8">Cytochrome c biogenesis ATP-binding export protein CcmA</fullName>
        <ecNumber evidence="8">3.6.3.41</ecNumber>
    </submittedName>
</protein>
<evidence type="ECO:0000313" key="8">
    <source>
        <dbReference type="EMBL" id="CRK74146.1"/>
    </source>
</evidence>
<accession>A0A0U1NHD0</accession>
<organism evidence="8 9">
    <name type="scientific">Nereida ignava</name>
    <dbReference type="NCBI Taxonomy" id="282199"/>
    <lineage>
        <taxon>Bacteria</taxon>
        <taxon>Pseudomonadati</taxon>
        <taxon>Pseudomonadota</taxon>
        <taxon>Alphaproteobacteria</taxon>
        <taxon>Rhodobacterales</taxon>
        <taxon>Roseobacteraceae</taxon>
        <taxon>Nereida</taxon>
    </lineage>
</organism>
<dbReference type="InterPro" id="IPR027417">
    <property type="entry name" value="P-loop_NTPase"/>
</dbReference>
<keyword evidence="2" id="KW-0547">Nucleotide-binding</keyword>
<name>A0A0U1NHD0_9RHOB</name>
<dbReference type="PANTHER" id="PTHR43499:SF1">
    <property type="entry name" value="ABC TRANSPORTER I FAMILY MEMBER 1"/>
    <property type="match status" value="1"/>
</dbReference>
<proteinExistence type="predicted"/>
<dbReference type="SMART" id="SM00382">
    <property type="entry name" value="AAA"/>
    <property type="match status" value="1"/>
</dbReference>
<dbReference type="PROSITE" id="PS50893">
    <property type="entry name" value="ABC_TRANSPORTER_2"/>
    <property type="match status" value="1"/>
</dbReference>
<dbReference type="Pfam" id="PF00005">
    <property type="entry name" value="ABC_tran"/>
    <property type="match status" value="1"/>
</dbReference>
<dbReference type="EMBL" id="CVQV01000002">
    <property type="protein sequence ID" value="CRK74146.1"/>
    <property type="molecule type" value="Genomic_DNA"/>
</dbReference>
<dbReference type="AlphaFoldDB" id="A0A0U1NHD0"/>
<keyword evidence="3" id="KW-0201">Cytochrome c-type biogenesis</keyword>
<evidence type="ECO:0000256" key="6">
    <source>
        <dbReference type="ARBA" id="ARBA00023136"/>
    </source>
</evidence>
<gene>
    <name evidence="8" type="primary">ccmA</name>
    <name evidence="8" type="ORF">NIG5292_00171</name>
</gene>
<evidence type="ECO:0000256" key="3">
    <source>
        <dbReference type="ARBA" id="ARBA00022748"/>
    </source>
</evidence>